<accession>A0A811R5U2</accession>
<dbReference type="GO" id="GO:0003723">
    <property type="term" value="F:RNA binding"/>
    <property type="evidence" value="ECO:0007669"/>
    <property type="project" value="UniProtKB-KW"/>
</dbReference>
<keyword evidence="2" id="KW-0396">Initiation factor</keyword>
<dbReference type="EMBL" id="CAJGYO010000013">
    <property type="protein sequence ID" value="CAD6265432.1"/>
    <property type="molecule type" value="Genomic_DNA"/>
</dbReference>
<evidence type="ECO:0000313" key="5">
    <source>
        <dbReference type="EMBL" id="CAD6265432.1"/>
    </source>
</evidence>
<evidence type="ECO:0000256" key="4">
    <source>
        <dbReference type="ARBA" id="ARBA00022917"/>
    </source>
</evidence>
<keyword evidence="3" id="KW-0694">RNA-binding</keyword>
<gene>
    <name evidence="5" type="ORF">NCGR_LOCUS48737</name>
</gene>
<organism evidence="5 6">
    <name type="scientific">Miscanthus lutarioriparius</name>
    <dbReference type="NCBI Taxonomy" id="422564"/>
    <lineage>
        <taxon>Eukaryota</taxon>
        <taxon>Viridiplantae</taxon>
        <taxon>Streptophyta</taxon>
        <taxon>Embryophyta</taxon>
        <taxon>Tracheophyta</taxon>
        <taxon>Spermatophyta</taxon>
        <taxon>Magnoliopsida</taxon>
        <taxon>Liliopsida</taxon>
        <taxon>Poales</taxon>
        <taxon>Poaceae</taxon>
        <taxon>PACMAD clade</taxon>
        <taxon>Panicoideae</taxon>
        <taxon>Andropogonodae</taxon>
        <taxon>Andropogoneae</taxon>
        <taxon>Saccharinae</taxon>
        <taxon>Miscanthus</taxon>
    </lineage>
</organism>
<dbReference type="Pfam" id="PF05091">
    <property type="entry name" value="eIF-3_zeta"/>
    <property type="match status" value="1"/>
</dbReference>
<dbReference type="GO" id="GO:0005852">
    <property type="term" value="C:eukaryotic translation initiation factor 3 complex"/>
    <property type="evidence" value="ECO:0007669"/>
    <property type="project" value="InterPro"/>
</dbReference>
<keyword evidence="6" id="KW-1185">Reference proteome</keyword>
<protein>
    <submittedName>
        <fullName evidence="5">Uncharacterized protein</fullName>
    </submittedName>
</protein>
<evidence type="ECO:0000256" key="3">
    <source>
        <dbReference type="ARBA" id="ARBA00022884"/>
    </source>
</evidence>
<evidence type="ECO:0000313" key="6">
    <source>
        <dbReference type="Proteomes" id="UP000604825"/>
    </source>
</evidence>
<keyword evidence="4" id="KW-0648">Protein biosynthesis</keyword>
<evidence type="ECO:0000256" key="2">
    <source>
        <dbReference type="ARBA" id="ARBA00022540"/>
    </source>
</evidence>
<proteinExistence type="predicted"/>
<dbReference type="OrthoDB" id="4202831at2759"/>
<dbReference type="Proteomes" id="UP000604825">
    <property type="component" value="Unassembled WGS sequence"/>
</dbReference>
<comment type="caution">
    <text evidence="5">The sequence shown here is derived from an EMBL/GenBank/DDBJ whole genome shotgun (WGS) entry which is preliminary data.</text>
</comment>
<evidence type="ECO:0000256" key="1">
    <source>
        <dbReference type="ARBA" id="ARBA00022490"/>
    </source>
</evidence>
<dbReference type="GO" id="GO:0003743">
    <property type="term" value="F:translation initiation factor activity"/>
    <property type="evidence" value="ECO:0007669"/>
    <property type="project" value="UniProtKB-KW"/>
</dbReference>
<name>A0A811R5U2_9POAL</name>
<dbReference type="AlphaFoldDB" id="A0A811R5U2"/>
<reference evidence="5" key="1">
    <citation type="submission" date="2020-10" db="EMBL/GenBank/DDBJ databases">
        <authorList>
            <person name="Han B."/>
            <person name="Lu T."/>
            <person name="Zhao Q."/>
            <person name="Huang X."/>
            <person name="Zhao Y."/>
        </authorList>
    </citation>
    <scope>NUCLEOTIDE SEQUENCE</scope>
</reference>
<sequence length="108" mass="11853">MAGPSKDEQIPFSSFSKLSIVVADQSEDLLVYGAIEFYDCVTPARSIACECFKSGDLFKVTIVTEDLIIRCLAENDTATVFATDTILVALMCAPRSIQSWDNVIQHGR</sequence>
<dbReference type="InterPro" id="IPR007783">
    <property type="entry name" value="eIF3d"/>
</dbReference>
<dbReference type="PANTHER" id="PTHR12399:SF1">
    <property type="entry name" value="EUKARYOTIC TRANSLATION INITIATION FACTOR 3 SUBUNIT D"/>
    <property type="match status" value="1"/>
</dbReference>
<dbReference type="PANTHER" id="PTHR12399">
    <property type="entry name" value="EUKARYOTIC TRANSLATION INITIATION FACTOR 3 SUBUNIT 7"/>
    <property type="match status" value="1"/>
</dbReference>
<keyword evidence="1" id="KW-0963">Cytoplasm</keyword>